<dbReference type="WBParaSite" id="SRAE_2000137100.1">
    <property type="protein sequence ID" value="SRAE_2000137100.1"/>
    <property type="gene ID" value="WBGene00261575"/>
</dbReference>
<evidence type="ECO:0000256" key="7">
    <source>
        <dbReference type="PROSITE-ProRule" id="PRU10141"/>
    </source>
</evidence>
<reference evidence="13" key="3">
    <citation type="submission" date="2020-12" db="UniProtKB">
        <authorList>
            <consortium name="WormBaseParasite"/>
        </authorList>
    </citation>
    <scope>IDENTIFICATION</scope>
</reference>
<dbReference type="CTD" id="36379069"/>
<dbReference type="InterPro" id="IPR000719">
    <property type="entry name" value="Prot_kinase_dom"/>
</dbReference>
<evidence type="ECO:0000256" key="6">
    <source>
        <dbReference type="PROSITE-ProRule" id="PRU00191"/>
    </source>
</evidence>
<dbReference type="SUPFAM" id="SSF56112">
    <property type="entry name" value="Protein kinase-like (PK-like)"/>
    <property type="match status" value="1"/>
</dbReference>
<dbReference type="InterPro" id="IPR017441">
    <property type="entry name" value="Protein_kinase_ATP_BS"/>
</dbReference>
<dbReference type="SMART" id="SM00252">
    <property type="entry name" value="SH2"/>
    <property type="match status" value="1"/>
</dbReference>
<evidence type="ECO:0000256" key="4">
    <source>
        <dbReference type="ARBA" id="ARBA00022840"/>
    </source>
</evidence>
<dbReference type="GO" id="GO:0004715">
    <property type="term" value="F:non-membrane spanning protein tyrosine kinase activity"/>
    <property type="evidence" value="ECO:0007669"/>
    <property type="project" value="UniProtKB-EC"/>
</dbReference>
<keyword evidence="4 7" id="KW-0067">ATP-binding</keyword>
<reference evidence="11" key="1">
    <citation type="submission" date="2014-09" db="EMBL/GenBank/DDBJ databases">
        <authorList>
            <person name="Aslett A.Martin."/>
        </authorList>
    </citation>
    <scope>NUCLEOTIDE SEQUENCE</scope>
    <source>
        <strain evidence="11">ED321 Heterogonic</strain>
    </source>
</reference>
<organism evidence="11">
    <name type="scientific">Strongyloides ratti</name>
    <name type="common">Parasitic roundworm</name>
    <dbReference type="NCBI Taxonomy" id="34506"/>
    <lineage>
        <taxon>Eukaryota</taxon>
        <taxon>Metazoa</taxon>
        <taxon>Ecdysozoa</taxon>
        <taxon>Nematoda</taxon>
        <taxon>Chromadorea</taxon>
        <taxon>Rhabditida</taxon>
        <taxon>Tylenchina</taxon>
        <taxon>Panagrolaimomorpha</taxon>
        <taxon>Strongyloidoidea</taxon>
        <taxon>Strongyloididae</taxon>
        <taxon>Strongyloides</taxon>
    </lineage>
</organism>
<dbReference type="Gene3D" id="3.30.505.10">
    <property type="entry name" value="SH2 domain"/>
    <property type="match status" value="1"/>
</dbReference>
<feature type="domain" description="SH2" evidence="9">
    <location>
        <begin position="73"/>
        <end position="166"/>
    </location>
</feature>
<dbReference type="AlphaFoldDB" id="A0A090MY77"/>
<evidence type="ECO:0000256" key="8">
    <source>
        <dbReference type="RuleBase" id="RU362096"/>
    </source>
</evidence>
<protein>
    <recommendedName>
        <fullName evidence="8">Tyrosine-protein kinase</fullName>
        <ecNumber evidence="8">2.7.10.2</ecNumber>
    </recommendedName>
</protein>
<dbReference type="Proteomes" id="UP000035682">
    <property type="component" value="Unplaced"/>
</dbReference>
<dbReference type="InterPro" id="IPR036860">
    <property type="entry name" value="SH2_dom_sf"/>
</dbReference>
<dbReference type="STRING" id="34506.A0A090MY77"/>
<keyword evidence="1 8" id="KW-0808">Transferase</keyword>
<dbReference type="Gene3D" id="1.10.510.10">
    <property type="entry name" value="Transferase(Phosphotransferase) domain 1"/>
    <property type="match status" value="1"/>
</dbReference>
<keyword evidence="6" id="KW-0727">SH2 domain</keyword>
<keyword evidence="5 8" id="KW-0829">Tyrosine-protein kinase</keyword>
<evidence type="ECO:0000313" key="11">
    <source>
        <dbReference type="EMBL" id="CEF66704.1"/>
    </source>
</evidence>
<keyword evidence="3 8" id="KW-0418">Kinase</keyword>
<evidence type="ECO:0000256" key="1">
    <source>
        <dbReference type="ARBA" id="ARBA00022679"/>
    </source>
</evidence>
<evidence type="ECO:0000259" key="10">
    <source>
        <dbReference type="PROSITE" id="PS50011"/>
    </source>
</evidence>
<gene>
    <name evidence="11 13 14" type="ORF">SRAE_2000137100</name>
</gene>
<feature type="binding site" evidence="7">
    <location>
        <position position="213"/>
    </location>
    <ligand>
        <name>ATP</name>
        <dbReference type="ChEBI" id="CHEBI:30616"/>
    </ligand>
</feature>
<evidence type="ECO:0000313" key="12">
    <source>
        <dbReference type="Proteomes" id="UP000035682"/>
    </source>
</evidence>
<dbReference type="SUPFAM" id="SSF55550">
    <property type="entry name" value="SH2 domain"/>
    <property type="match status" value="1"/>
</dbReference>
<dbReference type="InterPro" id="IPR050198">
    <property type="entry name" value="Non-receptor_tyrosine_kinases"/>
</dbReference>
<dbReference type="InterPro" id="IPR000980">
    <property type="entry name" value="SH2"/>
</dbReference>
<dbReference type="RefSeq" id="XP_024505904.1">
    <property type="nucleotide sequence ID" value="XM_024652315.1"/>
</dbReference>
<dbReference type="GO" id="GO:0005524">
    <property type="term" value="F:ATP binding"/>
    <property type="evidence" value="ECO:0007669"/>
    <property type="project" value="UniProtKB-UniRule"/>
</dbReference>
<evidence type="ECO:0000256" key="5">
    <source>
        <dbReference type="ARBA" id="ARBA00023137"/>
    </source>
</evidence>
<evidence type="ECO:0000256" key="2">
    <source>
        <dbReference type="ARBA" id="ARBA00022741"/>
    </source>
</evidence>
<dbReference type="PROSITE" id="PS50011">
    <property type="entry name" value="PROTEIN_KINASE_DOM"/>
    <property type="match status" value="1"/>
</dbReference>
<accession>A0A090MY77</accession>
<dbReference type="PROSITE" id="PS00107">
    <property type="entry name" value="PROTEIN_KINASE_ATP"/>
    <property type="match status" value="1"/>
</dbReference>
<feature type="domain" description="Protein kinase" evidence="10">
    <location>
        <begin position="181"/>
        <end position="476"/>
    </location>
</feature>
<dbReference type="InterPro" id="IPR011009">
    <property type="entry name" value="Kinase-like_dom_sf"/>
</dbReference>
<dbReference type="PROSITE" id="PS50001">
    <property type="entry name" value="SH2"/>
    <property type="match status" value="1"/>
</dbReference>
<dbReference type="EMBL" id="LN609529">
    <property type="protein sequence ID" value="CEF66704.1"/>
    <property type="molecule type" value="Genomic_DNA"/>
</dbReference>
<proteinExistence type="inferred from homology"/>
<evidence type="ECO:0000313" key="14">
    <source>
        <dbReference type="WormBase" id="SRAE_2000137100"/>
    </source>
</evidence>
<dbReference type="WormBase" id="SRAE_2000137100">
    <property type="protein sequence ID" value="SRP10039"/>
    <property type="gene ID" value="WBGene00261575"/>
</dbReference>
<comment type="similarity">
    <text evidence="8">Belongs to the protein kinase superfamily. Tyr protein kinase family.</text>
</comment>
<keyword evidence="12" id="KW-1185">Reference proteome</keyword>
<dbReference type="PANTHER" id="PTHR24418">
    <property type="entry name" value="TYROSINE-PROTEIN KINASE"/>
    <property type="match status" value="1"/>
</dbReference>
<evidence type="ECO:0000313" key="13">
    <source>
        <dbReference type="WBParaSite" id="SRAE_2000137100.1"/>
    </source>
</evidence>
<dbReference type="EC" id="2.7.10.2" evidence="8"/>
<keyword evidence="2 7" id="KW-0547">Nucleotide-binding</keyword>
<evidence type="ECO:0000259" key="9">
    <source>
        <dbReference type="PROSITE" id="PS50001"/>
    </source>
</evidence>
<sequence>MEQSKKNVESKKKDLILSKNHLISKLDRLANSSVNSVYSKNLLVGRKSKKTRMFFSNKKDNGHIECDIEEQTYFHGLLPRKYIGSNFKNPGDYLILLKYRGTEPRYFLELLDGDILVKRIEIVKENGYYYLSISGDNLKSFSSIPSLVKYYHRNQIPGYICLKNPIQRPKTFYCHSYVKYNKNDDLIGKGSFSTIYKGIINEGPHKGTPTIIKFLDHGKKETDKEYFKTIKKTYKYLIKEASILFETNDKNILTFYGICIDNLPIALLIEYCPEGTLESHLKKEKNNICIGELLYYCYDIVKGMKHLSMLKIVHKNLTPSSIFISNNGYLKIGSFSKASEYGCNDTMPTEIELRYQPPEYMLNKNIELNESTDIWSYGITVFQIFNNGLLPLQEINDEQFKERILQNNFFSFPKKCPDTLSFGMKKGIFISQPTNRFTFCNIEELLEVILKRTDLYPLPKPNETSLSKKGISRSFILL</sequence>
<dbReference type="OrthoDB" id="4062651at2759"/>
<reference evidence="12" key="2">
    <citation type="submission" date="2014-09" db="EMBL/GenBank/DDBJ databases">
        <authorList>
            <person name="Martin A.A."/>
        </authorList>
    </citation>
    <scope>NUCLEOTIDE SEQUENCE</scope>
    <source>
        <strain evidence="12">ED321</strain>
    </source>
</reference>
<comment type="catalytic activity">
    <reaction evidence="8">
        <text>L-tyrosyl-[protein] + ATP = O-phospho-L-tyrosyl-[protein] + ADP + H(+)</text>
        <dbReference type="Rhea" id="RHEA:10596"/>
        <dbReference type="Rhea" id="RHEA-COMP:10136"/>
        <dbReference type="Rhea" id="RHEA-COMP:20101"/>
        <dbReference type="ChEBI" id="CHEBI:15378"/>
        <dbReference type="ChEBI" id="CHEBI:30616"/>
        <dbReference type="ChEBI" id="CHEBI:46858"/>
        <dbReference type="ChEBI" id="CHEBI:61978"/>
        <dbReference type="ChEBI" id="CHEBI:456216"/>
        <dbReference type="EC" id="2.7.10.2"/>
    </reaction>
</comment>
<evidence type="ECO:0000256" key="3">
    <source>
        <dbReference type="ARBA" id="ARBA00022777"/>
    </source>
</evidence>
<dbReference type="InterPro" id="IPR001245">
    <property type="entry name" value="Ser-Thr/Tyr_kinase_cat_dom"/>
</dbReference>
<dbReference type="Pfam" id="PF07714">
    <property type="entry name" value="PK_Tyr_Ser-Thr"/>
    <property type="match status" value="1"/>
</dbReference>
<name>A0A090MY77_STRRB</name>
<dbReference type="GeneID" id="36379069"/>